<protein>
    <submittedName>
        <fullName evidence="2">Uncharacterized protein</fullName>
    </submittedName>
</protein>
<name>A0AAD6ZBM1_9AGAR</name>
<sequence length="469" mass="50705">MFSDADSEVWVSKGIPDKNHTIVPSLTGGIKVYDENVVVWGLPKSFLPNPVKFVYDAGYLSTQKLAPLITLLHVISIPPQRSPFHPSPKSNCSIQPRSRHLLGSLAISEELIVAFDPHQIRFFSRTDGLLLSCFSPAISNSGKNAQLSPPRYSVGCPEALLSPQTLFHKRRGWSSSRGRFTLFGISACGITLAILASKRRIFGVNDIQRVIIEDPPISSASVDVKIPESFGAIDSACLTATRDRIALFSGSTGILILTLDRSSRVQLGSTASGAVNSIYFCLSPAGARWGICPVRLGASFVRFENDLTHHGVGYLEFAGGTEGDDEDEEENGSDGASDSGSDDFLPPDESEPGGGGFDEIDGTDAWLDDHSESRIWIAQGTSSTIDKDEGDSDPPPADSSHQPKANTASTTPTHLAALMADAERRIAAIRLQMLRNRSCVFNCDRRCAKIGLWMGWRSDLALNFHRGSS</sequence>
<dbReference type="AlphaFoldDB" id="A0AAD6ZBM1"/>
<accession>A0AAD6ZBM1</accession>
<evidence type="ECO:0000256" key="1">
    <source>
        <dbReference type="SAM" id="MobiDB-lite"/>
    </source>
</evidence>
<feature type="compositionally biased region" description="Low complexity" evidence="1">
    <location>
        <begin position="333"/>
        <end position="343"/>
    </location>
</feature>
<feature type="compositionally biased region" description="Acidic residues" evidence="1">
    <location>
        <begin position="322"/>
        <end position="332"/>
    </location>
</feature>
<evidence type="ECO:0000313" key="2">
    <source>
        <dbReference type="EMBL" id="KAJ7315308.1"/>
    </source>
</evidence>
<proteinExistence type="predicted"/>
<evidence type="ECO:0000313" key="3">
    <source>
        <dbReference type="Proteomes" id="UP001218218"/>
    </source>
</evidence>
<reference evidence="2" key="1">
    <citation type="submission" date="2023-03" db="EMBL/GenBank/DDBJ databases">
        <title>Massive genome expansion in bonnet fungi (Mycena s.s.) driven by repeated elements and novel gene families across ecological guilds.</title>
        <authorList>
            <consortium name="Lawrence Berkeley National Laboratory"/>
            <person name="Harder C.B."/>
            <person name="Miyauchi S."/>
            <person name="Viragh M."/>
            <person name="Kuo A."/>
            <person name="Thoen E."/>
            <person name="Andreopoulos B."/>
            <person name="Lu D."/>
            <person name="Skrede I."/>
            <person name="Drula E."/>
            <person name="Henrissat B."/>
            <person name="Morin E."/>
            <person name="Kohler A."/>
            <person name="Barry K."/>
            <person name="LaButti K."/>
            <person name="Morin E."/>
            <person name="Salamov A."/>
            <person name="Lipzen A."/>
            <person name="Mereny Z."/>
            <person name="Hegedus B."/>
            <person name="Baldrian P."/>
            <person name="Stursova M."/>
            <person name="Weitz H."/>
            <person name="Taylor A."/>
            <person name="Grigoriev I.V."/>
            <person name="Nagy L.G."/>
            <person name="Martin F."/>
            <person name="Kauserud H."/>
        </authorList>
    </citation>
    <scope>NUCLEOTIDE SEQUENCE</scope>
    <source>
        <strain evidence="2">CBHHK002</strain>
    </source>
</reference>
<dbReference type="Proteomes" id="UP001218218">
    <property type="component" value="Unassembled WGS sequence"/>
</dbReference>
<comment type="caution">
    <text evidence="2">The sequence shown here is derived from an EMBL/GenBank/DDBJ whole genome shotgun (WGS) entry which is preliminary data.</text>
</comment>
<organism evidence="2 3">
    <name type="scientific">Mycena albidolilacea</name>
    <dbReference type="NCBI Taxonomy" id="1033008"/>
    <lineage>
        <taxon>Eukaryota</taxon>
        <taxon>Fungi</taxon>
        <taxon>Dikarya</taxon>
        <taxon>Basidiomycota</taxon>
        <taxon>Agaricomycotina</taxon>
        <taxon>Agaricomycetes</taxon>
        <taxon>Agaricomycetidae</taxon>
        <taxon>Agaricales</taxon>
        <taxon>Marasmiineae</taxon>
        <taxon>Mycenaceae</taxon>
        <taxon>Mycena</taxon>
    </lineage>
</organism>
<keyword evidence="3" id="KW-1185">Reference proteome</keyword>
<gene>
    <name evidence="2" type="ORF">DFH08DRAFT_1086856</name>
</gene>
<dbReference type="EMBL" id="JARIHO010000062">
    <property type="protein sequence ID" value="KAJ7315308.1"/>
    <property type="molecule type" value="Genomic_DNA"/>
</dbReference>
<feature type="region of interest" description="Disordered" evidence="1">
    <location>
        <begin position="380"/>
        <end position="411"/>
    </location>
</feature>
<feature type="compositionally biased region" description="Polar residues" evidence="1">
    <location>
        <begin position="399"/>
        <end position="411"/>
    </location>
</feature>
<feature type="region of interest" description="Disordered" evidence="1">
    <location>
        <begin position="316"/>
        <end position="364"/>
    </location>
</feature>